<comment type="similarity">
    <text evidence="5">Belongs to the PIR protein family.</text>
</comment>
<dbReference type="InParanoid" id="A0A5J5F3G4"/>
<feature type="signal peptide" evidence="6">
    <location>
        <begin position="1"/>
        <end position="15"/>
    </location>
</feature>
<organism evidence="8 9">
    <name type="scientific">Sphaerosporella brunnea</name>
    <dbReference type="NCBI Taxonomy" id="1250544"/>
    <lineage>
        <taxon>Eukaryota</taxon>
        <taxon>Fungi</taxon>
        <taxon>Dikarya</taxon>
        <taxon>Ascomycota</taxon>
        <taxon>Pezizomycotina</taxon>
        <taxon>Pezizomycetes</taxon>
        <taxon>Pezizales</taxon>
        <taxon>Pyronemataceae</taxon>
        <taxon>Sphaerosporella</taxon>
    </lineage>
</organism>
<dbReference type="GO" id="GO:0009277">
    <property type="term" value="C:fungal-type cell wall"/>
    <property type="evidence" value="ECO:0007669"/>
    <property type="project" value="TreeGrafter"/>
</dbReference>
<evidence type="ECO:0000256" key="4">
    <source>
        <dbReference type="ARBA" id="ARBA00022729"/>
    </source>
</evidence>
<accession>A0A5J5F3G4</accession>
<reference evidence="8 9" key="1">
    <citation type="submission" date="2019-09" db="EMBL/GenBank/DDBJ databases">
        <title>Draft genome of the ectomycorrhizal ascomycete Sphaerosporella brunnea.</title>
        <authorList>
            <consortium name="DOE Joint Genome Institute"/>
            <person name="Benucci G.M."/>
            <person name="Marozzi G."/>
            <person name="Antonielli L."/>
            <person name="Sanchez S."/>
            <person name="Marco P."/>
            <person name="Wang X."/>
            <person name="Falini L.B."/>
            <person name="Barry K."/>
            <person name="Haridas S."/>
            <person name="Lipzen A."/>
            <person name="Labutti K."/>
            <person name="Grigoriev I.V."/>
            <person name="Murat C."/>
            <person name="Martin F."/>
            <person name="Albertini E."/>
            <person name="Donnini D."/>
            <person name="Bonito G."/>
        </authorList>
    </citation>
    <scope>NUCLEOTIDE SEQUENCE [LARGE SCALE GENOMIC DNA]</scope>
    <source>
        <strain evidence="8 9">Sb_GMNB300</strain>
    </source>
</reference>
<keyword evidence="9" id="KW-1185">Reference proteome</keyword>
<evidence type="ECO:0000259" key="7">
    <source>
        <dbReference type="Pfam" id="PF22799"/>
    </source>
</evidence>
<evidence type="ECO:0000256" key="1">
    <source>
        <dbReference type="ARBA" id="ARBA00004191"/>
    </source>
</evidence>
<evidence type="ECO:0000256" key="2">
    <source>
        <dbReference type="ARBA" id="ARBA00022512"/>
    </source>
</evidence>
<dbReference type="OrthoDB" id="5415592at2759"/>
<evidence type="ECO:0000256" key="6">
    <source>
        <dbReference type="SAM" id="SignalP"/>
    </source>
</evidence>
<dbReference type="InterPro" id="IPR051153">
    <property type="entry name" value="Yeast_CWMannoprotein_PIR"/>
</dbReference>
<keyword evidence="2" id="KW-0134">Cell wall</keyword>
<dbReference type="Proteomes" id="UP000326924">
    <property type="component" value="Unassembled WGS sequence"/>
</dbReference>
<evidence type="ECO:0000256" key="5">
    <source>
        <dbReference type="ARBA" id="ARBA00038219"/>
    </source>
</evidence>
<evidence type="ECO:0000256" key="3">
    <source>
        <dbReference type="ARBA" id="ARBA00022525"/>
    </source>
</evidence>
<name>A0A5J5F3G4_9PEZI</name>
<sequence>MQFLISLLLLLPANANLSPNQNAARSPAPQGFYDTLGPTKDSPAGCGVLQEQLGRIGSIVANRQLQFDGPPAQAGAVFTGGWSVCDDNFLALGASKVFYKCLSGTFYNLYDQSIAAQCLPTHLMILKLRDC</sequence>
<comment type="caution">
    <text evidence="8">The sequence shown here is derived from an EMBL/GenBank/DDBJ whole genome shotgun (WGS) entry which is preliminary data.</text>
</comment>
<feature type="domain" description="Cell wall mannoprotein PIR1-like C-terminal" evidence="7">
    <location>
        <begin position="47"/>
        <end position="120"/>
    </location>
</feature>
<gene>
    <name evidence="8" type="ORF">FN846DRAFT_904854</name>
</gene>
<dbReference type="GO" id="GO:0031505">
    <property type="term" value="P:fungal-type cell wall organization"/>
    <property type="evidence" value="ECO:0007669"/>
    <property type="project" value="TreeGrafter"/>
</dbReference>
<comment type="subcellular location">
    <subcellularLocation>
        <location evidence="1">Secreted</location>
        <location evidence="1">Cell wall</location>
    </subcellularLocation>
</comment>
<dbReference type="PANTHER" id="PTHR47254:SF1">
    <property type="entry name" value="CELL WALL MANNOPROTEIN CIS3-RELATED"/>
    <property type="match status" value="1"/>
</dbReference>
<keyword evidence="4 6" id="KW-0732">Signal</keyword>
<keyword evidence="3" id="KW-0964">Secreted</keyword>
<proteinExistence type="inferred from homology"/>
<dbReference type="GO" id="GO:0005199">
    <property type="term" value="F:structural constituent of cell wall"/>
    <property type="evidence" value="ECO:0007669"/>
    <property type="project" value="TreeGrafter"/>
</dbReference>
<dbReference type="EMBL" id="VXIS01000044">
    <property type="protein sequence ID" value="KAA8910603.1"/>
    <property type="molecule type" value="Genomic_DNA"/>
</dbReference>
<dbReference type="AlphaFoldDB" id="A0A5J5F3G4"/>
<feature type="chain" id="PRO_5023828586" description="Cell wall mannoprotein PIR1-like C-terminal domain-containing protein" evidence="6">
    <location>
        <begin position="16"/>
        <end position="131"/>
    </location>
</feature>
<dbReference type="Pfam" id="PF22799">
    <property type="entry name" value="PIR1-like_C"/>
    <property type="match status" value="1"/>
</dbReference>
<evidence type="ECO:0000313" key="8">
    <source>
        <dbReference type="EMBL" id="KAA8910603.1"/>
    </source>
</evidence>
<evidence type="ECO:0000313" key="9">
    <source>
        <dbReference type="Proteomes" id="UP000326924"/>
    </source>
</evidence>
<protein>
    <recommendedName>
        <fullName evidence="7">Cell wall mannoprotein PIR1-like C-terminal domain-containing protein</fullName>
    </recommendedName>
</protein>
<dbReference type="InterPro" id="IPR054508">
    <property type="entry name" value="PIR1-like_C"/>
</dbReference>
<dbReference type="PANTHER" id="PTHR47254">
    <property type="entry name" value="CELL WALL MANNOPROTEIN CIS3-RELATED"/>
    <property type="match status" value="1"/>
</dbReference>